<dbReference type="Gene3D" id="2.60.120.330">
    <property type="entry name" value="B-lactam Antibiotic, Isopenicillin N Synthase, Chain"/>
    <property type="match status" value="1"/>
</dbReference>
<reference evidence="1" key="2">
    <citation type="submission" date="2023-05" db="EMBL/GenBank/DDBJ databases">
        <authorList>
            <person name="Schelkunov M.I."/>
        </authorList>
    </citation>
    <scope>NUCLEOTIDE SEQUENCE</scope>
    <source>
        <strain evidence="1">Hsosn_3</strain>
        <tissue evidence="1">Leaf</tissue>
    </source>
</reference>
<comment type="caution">
    <text evidence="1">The sequence shown here is derived from an EMBL/GenBank/DDBJ whole genome shotgun (WGS) entry which is preliminary data.</text>
</comment>
<name>A0AAD8GYT6_9APIA</name>
<accession>A0AAD8GYT6</accession>
<dbReference type="SUPFAM" id="SSF51197">
    <property type="entry name" value="Clavaminate synthase-like"/>
    <property type="match status" value="1"/>
</dbReference>
<reference evidence="1" key="1">
    <citation type="submission" date="2023-02" db="EMBL/GenBank/DDBJ databases">
        <title>Genome of toxic invasive species Heracleum sosnowskyi carries increased number of genes despite the absence of recent whole-genome duplications.</title>
        <authorList>
            <person name="Schelkunov M."/>
            <person name="Shtratnikova V."/>
            <person name="Makarenko M."/>
            <person name="Klepikova A."/>
            <person name="Omelchenko D."/>
            <person name="Novikova G."/>
            <person name="Obukhova E."/>
            <person name="Bogdanov V."/>
            <person name="Penin A."/>
            <person name="Logacheva M."/>
        </authorList>
    </citation>
    <scope>NUCLEOTIDE SEQUENCE</scope>
    <source>
        <strain evidence="1">Hsosn_3</strain>
        <tissue evidence="1">Leaf</tissue>
    </source>
</reference>
<dbReference type="InterPro" id="IPR027443">
    <property type="entry name" value="IPNS-like_sf"/>
</dbReference>
<sequence>MFKGAEHRAVTNSREARTTIASFMGPCNNCIIEPAKALTSEGNLPQYKAFQYQEFLRSYVASAGYAETALMAYKFSPYTHLGEKDAKQDDHLHCYTGCNKCLDLLSWYEISSSQLTSEGNTESREIFWLFGIKVELAEVWASKEHNADQLRYVYRRMAWCCPAKSVDHRVDVQR</sequence>
<evidence type="ECO:0000313" key="2">
    <source>
        <dbReference type="Proteomes" id="UP001237642"/>
    </source>
</evidence>
<proteinExistence type="predicted"/>
<evidence type="ECO:0000313" key="1">
    <source>
        <dbReference type="EMBL" id="KAK1356699.1"/>
    </source>
</evidence>
<dbReference type="EMBL" id="JAUIZM010000011">
    <property type="protein sequence ID" value="KAK1356699.1"/>
    <property type="molecule type" value="Genomic_DNA"/>
</dbReference>
<protein>
    <submittedName>
        <fullName evidence="1">Uncharacterized protein</fullName>
    </submittedName>
</protein>
<gene>
    <name evidence="1" type="ORF">POM88_049955</name>
</gene>
<dbReference type="AlphaFoldDB" id="A0AAD8GYT6"/>
<keyword evidence="2" id="KW-1185">Reference proteome</keyword>
<organism evidence="1 2">
    <name type="scientific">Heracleum sosnowskyi</name>
    <dbReference type="NCBI Taxonomy" id="360622"/>
    <lineage>
        <taxon>Eukaryota</taxon>
        <taxon>Viridiplantae</taxon>
        <taxon>Streptophyta</taxon>
        <taxon>Embryophyta</taxon>
        <taxon>Tracheophyta</taxon>
        <taxon>Spermatophyta</taxon>
        <taxon>Magnoliopsida</taxon>
        <taxon>eudicotyledons</taxon>
        <taxon>Gunneridae</taxon>
        <taxon>Pentapetalae</taxon>
        <taxon>asterids</taxon>
        <taxon>campanulids</taxon>
        <taxon>Apiales</taxon>
        <taxon>Apiaceae</taxon>
        <taxon>Apioideae</taxon>
        <taxon>apioid superclade</taxon>
        <taxon>Tordylieae</taxon>
        <taxon>Tordyliinae</taxon>
        <taxon>Heracleum</taxon>
    </lineage>
</organism>
<dbReference type="Proteomes" id="UP001237642">
    <property type="component" value="Unassembled WGS sequence"/>
</dbReference>